<dbReference type="PROSITE" id="PS51880">
    <property type="entry name" value="TGS"/>
    <property type="match status" value="1"/>
</dbReference>
<gene>
    <name evidence="9" type="ORF">WJX73_005624</name>
</gene>
<dbReference type="GO" id="GO:0005524">
    <property type="term" value="F:ATP binding"/>
    <property type="evidence" value="ECO:0007669"/>
    <property type="project" value="UniProtKB-UniRule"/>
</dbReference>
<comment type="subcellular location">
    <subcellularLocation>
        <location evidence="5">Cytoplasm</location>
    </subcellularLocation>
</comment>
<accession>A0AAW1NI72</accession>
<keyword evidence="2" id="KW-0479">Metal-binding</keyword>
<evidence type="ECO:0000259" key="8">
    <source>
        <dbReference type="PROSITE" id="PS51880"/>
    </source>
</evidence>
<sequence length="398" mass="43319">MLAGWHLSRRCVPPSVTNGRGFRSSTICMALKTGIVGLPNVGKSTLFNALCEKGKAEAANFPFCTIEPNVGLVAVPDERLQVLANISKSKEVLATSAEFVDIAGLVKGASKGEGLGNQFLANIRECDALVQVVRCFEDDNVIHVNNKVDPADDTEVINFELALADIAQIERRMERLTKKAKSKEEAAQQEAEKPALARLMEVLEQGKAARTVPLADAERLAVRQLQLLTMKPLIYAMNVAEGDLGNGGADNPHVAAMHKQAEKDDCSTVLVSAQVEAELQQLDKADALEYLESLGVEEGGLRSLIKATYSQLGLLTYFTTGEKETRAWTIREGMTAPQAAGVIHTDFEKGFIRAETVAYNDFTDAGGYSKAKERGLLRLEGKEYVVKEGDVMLFRFNV</sequence>
<dbReference type="SUPFAM" id="SSF81271">
    <property type="entry name" value="TGS-like"/>
    <property type="match status" value="1"/>
</dbReference>
<dbReference type="NCBIfam" id="TIGR00092">
    <property type="entry name" value="redox-regulated ATPase YchF"/>
    <property type="match status" value="1"/>
</dbReference>
<dbReference type="CDD" id="cd01900">
    <property type="entry name" value="YchF"/>
    <property type="match status" value="1"/>
</dbReference>
<feature type="binding site" evidence="5">
    <location>
        <begin position="40"/>
        <end position="45"/>
    </location>
    <ligand>
        <name>ATP</name>
        <dbReference type="ChEBI" id="CHEBI:30616"/>
    </ligand>
</feature>
<comment type="cofactor">
    <cofactor evidence="1">
        <name>Mg(2+)</name>
        <dbReference type="ChEBI" id="CHEBI:18420"/>
    </cofactor>
</comment>
<dbReference type="Gene3D" id="3.10.20.30">
    <property type="match status" value="1"/>
</dbReference>
<dbReference type="GO" id="GO:0005737">
    <property type="term" value="C:cytoplasm"/>
    <property type="evidence" value="ECO:0007669"/>
    <property type="project" value="UniProtKB-SubCell"/>
</dbReference>
<dbReference type="InterPro" id="IPR023192">
    <property type="entry name" value="TGS-like_dom_sf"/>
</dbReference>
<dbReference type="FunFam" id="3.10.20.30:FF:000001">
    <property type="entry name" value="Ribosome-binding ATPase YchF"/>
    <property type="match status" value="1"/>
</dbReference>
<dbReference type="PRINTS" id="PR00326">
    <property type="entry name" value="GTP1OBG"/>
</dbReference>
<name>A0AAW1NI72_9CHLO</name>
<dbReference type="SUPFAM" id="SSF52540">
    <property type="entry name" value="P-loop containing nucleoside triphosphate hydrolases"/>
    <property type="match status" value="1"/>
</dbReference>
<evidence type="ECO:0000256" key="3">
    <source>
        <dbReference type="ARBA" id="ARBA00022741"/>
    </source>
</evidence>
<dbReference type="PIRSF" id="PIRSF006641">
    <property type="entry name" value="CHP00092"/>
    <property type="match status" value="1"/>
</dbReference>
<dbReference type="InterPro" id="IPR012675">
    <property type="entry name" value="Beta-grasp_dom_sf"/>
</dbReference>
<dbReference type="InterPro" id="IPR041706">
    <property type="entry name" value="YchF_N"/>
</dbReference>
<evidence type="ECO:0000256" key="2">
    <source>
        <dbReference type="ARBA" id="ARBA00022723"/>
    </source>
</evidence>
<dbReference type="InterPro" id="IPR027417">
    <property type="entry name" value="P-loop_NTPase"/>
</dbReference>
<comment type="function">
    <text evidence="5">Hydrolyzes ATP, and can also hydrolyze GTP with lower efficiency. Has lower affinity for GTP.</text>
</comment>
<dbReference type="Proteomes" id="UP001465755">
    <property type="component" value="Unassembled WGS sequence"/>
</dbReference>
<evidence type="ECO:0000313" key="9">
    <source>
        <dbReference type="EMBL" id="KAK9785012.1"/>
    </source>
</evidence>
<dbReference type="CDD" id="cd04867">
    <property type="entry name" value="TGS_YchF_OLA1"/>
    <property type="match status" value="1"/>
</dbReference>
<evidence type="ECO:0000256" key="4">
    <source>
        <dbReference type="ARBA" id="ARBA00022840"/>
    </source>
</evidence>
<evidence type="ECO:0000256" key="5">
    <source>
        <dbReference type="HAMAP-Rule" id="MF_03167"/>
    </source>
</evidence>
<dbReference type="PANTHER" id="PTHR23305">
    <property type="entry name" value="OBG GTPASE FAMILY"/>
    <property type="match status" value="1"/>
</dbReference>
<dbReference type="InterPro" id="IPR006073">
    <property type="entry name" value="GTP-bd"/>
</dbReference>
<dbReference type="InterPro" id="IPR031167">
    <property type="entry name" value="G_OBG"/>
</dbReference>
<dbReference type="GO" id="GO:0046872">
    <property type="term" value="F:metal ion binding"/>
    <property type="evidence" value="ECO:0007669"/>
    <property type="project" value="UniProtKB-KW"/>
</dbReference>
<comment type="subunit">
    <text evidence="5">Monomer.</text>
</comment>
<feature type="coiled-coil region" evidence="6">
    <location>
        <begin position="159"/>
        <end position="193"/>
    </location>
</feature>
<keyword evidence="4 5" id="KW-0067">ATP-binding</keyword>
<dbReference type="InterPro" id="IPR004095">
    <property type="entry name" value="TGS"/>
</dbReference>
<dbReference type="EMBL" id="JALJOQ010000322">
    <property type="protein sequence ID" value="KAK9785012.1"/>
    <property type="molecule type" value="Genomic_DNA"/>
</dbReference>
<evidence type="ECO:0000313" key="10">
    <source>
        <dbReference type="Proteomes" id="UP001465755"/>
    </source>
</evidence>
<dbReference type="HAMAP" id="MF_00944">
    <property type="entry name" value="YchF_OLA1_ATPase"/>
    <property type="match status" value="1"/>
</dbReference>
<dbReference type="GO" id="GO:0043023">
    <property type="term" value="F:ribosomal large subunit binding"/>
    <property type="evidence" value="ECO:0007669"/>
    <property type="project" value="UniProtKB-UniRule"/>
</dbReference>
<evidence type="ECO:0000259" key="7">
    <source>
        <dbReference type="PROSITE" id="PS51710"/>
    </source>
</evidence>
<evidence type="ECO:0000256" key="6">
    <source>
        <dbReference type="SAM" id="Coils"/>
    </source>
</evidence>
<dbReference type="Pfam" id="PF06071">
    <property type="entry name" value="YchF-GTPase_C"/>
    <property type="match status" value="1"/>
</dbReference>
<dbReference type="GO" id="GO:0016887">
    <property type="term" value="F:ATP hydrolysis activity"/>
    <property type="evidence" value="ECO:0007669"/>
    <property type="project" value="UniProtKB-UniRule"/>
</dbReference>
<dbReference type="FunFam" id="1.10.150.300:FF:000001">
    <property type="entry name" value="Ribosome-binding ATPase YchF"/>
    <property type="match status" value="1"/>
</dbReference>
<dbReference type="InterPro" id="IPR012676">
    <property type="entry name" value="TGS-like"/>
</dbReference>
<feature type="binding site" evidence="5">
    <location>
        <position position="239"/>
    </location>
    <ligand>
        <name>ATP</name>
        <dbReference type="ChEBI" id="CHEBI:30616"/>
    </ligand>
</feature>
<feature type="domain" description="OBG-type G" evidence="7">
    <location>
        <begin position="31"/>
        <end position="313"/>
    </location>
</feature>
<dbReference type="AlphaFoldDB" id="A0AAW1NI72"/>
<evidence type="ECO:0000256" key="1">
    <source>
        <dbReference type="ARBA" id="ARBA00001946"/>
    </source>
</evidence>
<dbReference type="GO" id="GO:0005525">
    <property type="term" value="F:GTP binding"/>
    <property type="evidence" value="ECO:0007669"/>
    <property type="project" value="InterPro"/>
</dbReference>
<dbReference type="InterPro" id="IPR013029">
    <property type="entry name" value="YchF_C"/>
</dbReference>
<keyword evidence="6" id="KW-0175">Coiled coil</keyword>
<reference evidence="9 10" key="1">
    <citation type="journal article" date="2024" name="Nat. Commun.">
        <title>Phylogenomics reveals the evolutionary origins of lichenization in chlorophyte algae.</title>
        <authorList>
            <person name="Puginier C."/>
            <person name="Libourel C."/>
            <person name="Otte J."/>
            <person name="Skaloud P."/>
            <person name="Haon M."/>
            <person name="Grisel S."/>
            <person name="Petersen M."/>
            <person name="Berrin J.G."/>
            <person name="Delaux P.M."/>
            <person name="Dal Grande F."/>
            <person name="Keller J."/>
        </authorList>
    </citation>
    <scope>NUCLEOTIDE SEQUENCE [LARGE SCALE GENOMIC DNA]</scope>
    <source>
        <strain evidence="9 10">SAG 2036</strain>
    </source>
</reference>
<keyword evidence="3 5" id="KW-0547">Nucleotide-binding</keyword>
<keyword evidence="10" id="KW-1185">Reference proteome</keyword>
<dbReference type="InterPro" id="IPR004396">
    <property type="entry name" value="ATPase_YchF/OLA1"/>
</dbReference>
<keyword evidence="5" id="KW-0963">Cytoplasm</keyword>
<protein>
    <recommendedName>
        <fullName evidence="5">Obg-like ATPase 1</fullName>
    </recommendedName>
</protein>
<comment type="similarity">
    <text evidence="5">Belongs to the TRAFAC class OBG-HflX-like GTPase superfamily. OBG GTPase family. YchF/OLA1 subfamily.</text>
</comment>
<dbReference type="Pfam" id="PF01926">
    <property type="entry name" value="MMR_HSR1"/>
    <property type="match status" value="1"/>
</dbReference>
<dbReference type="PROSITE" id="PS51710">
    <property type="entry name" value="G_OBG"/>
    <property type="match status" value="1"/>
</dbReference>
<organism evidence="9 10">
    <name type="scientific">Symbiochloris irregularis</name>
    <dbReference type="NCBI Taxonomy" id="706552"/>
    <lineage>
        <taxon>Eukaryota</taxon>
        <taxon>Viridiplantae</taxon>
        <taxon>Chlorophyta</taxon>
        <taxon>core chlorophytes</taxon>
        <taxon>Trebouxiophyceae</taxon>
        <taxon>Trebouxiales</taxon>
        <taxon>Trebouxiaceae</taxon>
        <taxon>Symbiochloris</taxon>
    </lineage>
</organism>
<dbReference type="Gene3D" id="3.40.50.300">
    <property type="entry name" value="P-loop containing nucleotide triphosphate hydrolases"/>
    <property type="match status" value="1"/>
</dbReference>
<dbReference type="Gene3D" id="1.10.150.300">
    <property type="entry name" value="TGS-like domain"/>
    <property type="match status" value="1"/>
</dbReference>
<proteinExistence type="inferred from homology"/>
<keyword evidence="5" id="KW-0378">Hydrolase</keyword>
<feature type="domain" description="TGS" evidence="8">
    <location>
        <begin position="313"/>
        <end position="396"/>
    </location>
</feature>
<dbReference type="PANTHER" id="PTHR23305:SF18">
    <property type="entry name" value="OBG-TYPE G DOMAIN-CONTAINING PROTEIN"/>
    <property type="match status" value="1"/>
</dbReference>
<comment type="caution">
    <text evidence="9">The sequence shown here is derived from an EMBL/GenBank/DDBJ whole genome shotgun (WGS) entry which is preliminary data.</text>
</comment>